<reference evidence="2" key="1">
    <citation type="submission" date="2017-04" db="EMBL/GenBank/DDBJ databases">
        <title>Complete Genome Sequences of Twelve Strains of a Stable Defined Moderately Diverse Mouse Microbiota 2 (sDMDMm2).</title>
        <authorList>
            <person name="Uchimura Y."/>
            <person name="Wyss M."/>
            <person name="Brugiroux S."/>
            <person name="Limenitakis J.P."/>
            <person name="Stecher B."/>
            <person name="McCoy K.D."/>
            <person name="Macpherson A.J."/>
        </authorList>
    </citation>
    <scope>NUCLEOTIDE SEQUENCE</scope>
    <source>
        <strain evidence="2">YL58</strain>
    </source>
</reference>
<evidence type="ECO:0000313" key="2">
    <source>
        <dbReference type="EMBL" id="ANU77834.1"/>
    </source>
</evidence>
<gene>
    <name evidence="2" type="ORF">A4V09_20110</name>
</gene>
<dbReference type="KEGG" id="byl:A4V09_20110"/>
<keyword evidence="1" id="KW-0812">Transmembrane</keyword>
<feature type="transmembrane region" description="Helical" evidence="1">
    <location>
        <begin position="326"/>
        <end position="346"/>
    </location>
</feature>
<dbReference type="EMBL" id="CP015405">
    <property type="protein sequence ID" value="ANU77834.1"/>
    <property type="molecule type" value="Genomic_DNA"/>
</dbReference>
<dbReference type="RefSeq" id="WP_065543936.1">
    <property type="nucleotide sequence ID" value="NZ_CP015405.2"/>
</dbReference>
<protein>
    <recommendedName>
        <fullName evidence="4">Type IV pilus assembly protein PilM</fullName>
    </recommendedName>
</protein>
<organism evidence="2 3">
    <name type="scientific">Blautia pseudococcoides</name>
    <dbReference type="NCBI Taxonomy" id="1796616"/>
    <lineage>
        <taxon>Bacteria</taxon>
        <taxon>Bacillati</taxon>
        <taxon>Bacillota</taxon>
        <taxon>Clostridia</taxon>
        <taxon>Lachnospirales</taxon>
        <taxon>Lachnospiraceae</taxon>
        <taxon>Blautia</taxon>
    </lineage>
</organism>
<dbReference type="AlphaFoldDB" id="A0A1C7IG09"/>
<accession>A0A1C7IG09</accession>
<proteinExistence type="predicted"/>
<sequence length="493" mass="54924">MLTVYLSNKYIRIVTGDYSSGKVSVRGMYYTIDTTGCLVNGAIVDEESLLELLREQWEVQNLPKKDVYLVLDSNQFTAKVVQVPVLNEKKMMEYLSREFTDVGRISSPVYGYFQLHGEDKKAKIRKVFAMAAPRDYAIQFVELFAKLGVKLSGIECANGSMIRLLDKMEQLKGKTCIVQFVDEMNLTNALLVEGRYETFNKKRLFSEPGTPGYAVETARAVSNLIQFAKAQNIPQKITDVYVAGLSDEDYIVYEDSIAQINADLGVDKLESSKYFTYAKTNDPYISFANFALAIGGMLKTDPKTNVAAQIKYTPEQIERRKARRKITVPVGVIIGVLVLVSLVLLVRKIMLTNELKALEDFNQSASVLEACQEYDAAQERMSAISAIHTGMESLGVELEEYPLVDSTVEYTIVACAEGLVSAQISSYDSTTGILSFNTSAGDVEQINQFIALLMEKEIFASVDYTGYSQNQDGDWSVKVNCTMAPVQQEVAEE</sequence>
<evidence type="ECO:0000313" key="3">
    <source>
        <dbReference type="Proteomes" id="UP000092574"/>
    </source>
</evidence>
<evidence type="ECO:0008006" key="4">
    <source>
        <dbReference type="Google" id="ProtNLM"/>
    </source>
</evidence>
<evidence type="ECO:0000256" key="1">
    <source>
        <dbReference type="SAM" id="Phobius"/>
    </source>
</evidence>
<dbReference type="STRING" id="1796616.A4V09_20110"/>
<dbReference type="OrthoDB" id="1649455at2"/>
<dbReference type="Proteomes" id="UP000092574">
    <property type="component" value="Chromosome"/>
</dbReference>
<keyword evidence="3" id="KW-1185">Reference proteome</keyword>
<name>A0A1C7IG09_9FIRM</name>
<keyword evidence="1" id="KW-1133">Transmembrane helix</keyword>
<keyword evidence="1" id="KW-0472">Membrane</keyword>